<dbReference type="PRINTS" id="PR00321">
    <property type="entry name" value="GPROTEING"/>
</dbReference>
<dbReference type="SUPFAM" id="SSF48670">
    <property type="entry name" value="Transducin (heterotrimeric G protein), gamma chain"/>
    <property type="match status" value="1"/>
</dbReference>
<dbReference type="SMART" id="SM00224">
    <property type="entry name" value="GGL"/>
    <property type="match status" value="1"/>
</dbReference>
<keyword evidence="4 5" id="KW-0807">Transducer</keyword>
<dbReference type="PROSITE" id="PS50058">
    <property type="entry name" value="G_PROTEIN_GAMMA"/>
    <property type="match status" value="1"/>
</dbReference>
<protein>
    <recommendedName>
        <fullName evidence="5">Guanine nucleotide-binding protein subunit gamma</fullName>
    </recommendedName>
</protein>
<dbReference type="GO" id="GO:0007186">
    <property type="term" value="P:G protein-coupled receptor signaling pathway"/>
    <property type="evidence" value="ECO:0007669"/>
    <property type="project" value="InterPro"/>
</dbReference>
<dbReference type="PANTHER" id="PTHR13809">
    <property type="entry name" value="GUANINE NUCLEOTIDE-BINDING PROTEIN GAMMA SUBUNIT"/>
    <property type="match status" value="1"/>
</dbReference>
<dbReference type="Gene3D" id="4.10.260.10">
    <property type="entry name" value="Transducin (heterotrimeric G protein), gamma chain"/>
    <property type="match status" value="1"/>
</dbReference>
<dbReference type="GO" id="GO:0005834">
    <property type="term" value="C:heterotrimeric G-protein complex"/>
    <property type="evidence" value="ECO:0007669"/>
    <property type="project" value="InterPro"/>
</dbReference>
<comment type="subcellular location">
    <subcellularLocation>
        <location evidence="5">Cell membrane</location>
        <topology evidence="5">Lipid-anchor</topology>
        <orientation evidence="5">Cytoplasmic side</orientation>
    </subcellularLocation>
</comment>
<dbReference type="InterPro" id="IPR036284">
    <property type="entry name" value="GGL_sf"/>
</dbReference>
<dbReference type="SMART" id="SM01224">
    <property type="entry name" value="G_gamma"/>
    <property type="match status" value="1"/>
</dbReference>
<dbReference type="Pfam" id="PF00631">
    <property type="entry name" value="G-gamma"/>
    <property type="match status" value="1"/>
</dbReference>
<keyword evidence="2 5" id="KW-1003">Cell membrane</keyword>
<accession>A0A3B4H330</accession>
<evidence type="ECO:0000256" key="5">
    <source>
        <dbReference type="RuleBase" id="RU004973"/>
    </source>
</evidence>
<feature type="domain" description="G protein gamma" evidence="6">
    <location>
        <begin position="19"/>
        <end position="71"/>
    </location>
</feature>
<dbReference type="AlphaFoldDB" id="A0A3B4H330"/>
<proteinExistence type="inferred from homology"/>
<dbReference type="Ensembl" id="ENSPNYT00000030829.1">
    <property type="protein sequence ID" value="ENSPNYP00000030097.1"/>
    <property type="gene ID" value="ENSPNYG00000022698.1"/>
</dbReference>
<dbReference type="STRING" id="303518.ENSPNYP00000030097"/>
<dbReference type="InterPro" id="IPR001770">
    <property type="entry name" value="G-protein_gamma"/>
</dbReference>
<keyword evidence="5" id="KW-0449">Lipoprotein</keyword>
<evidence type="ECO:0000259" key="6">
    <source>
        <dbReference type="PROSITE" id="PS50058"/>
    </source>
</evidence>
<comment type="function">
    <text evidence="5">Guanine nucleotide-binding proteins (G proteins) are involved as a modulator or transducer in various transmembrane signaling systems. The beta and gamma chains are required for the GTPase activity, for replacement of GDP by GTP, and for G protein-effector interaction.</text>
</comment>
<evidence type="ECO:0000256" key="2">
    <source>
        <dbReference type="ARBA" id="ARBA00022475"/>
    </source>
</evidence>
<reference evidence="7" key="1">
    <citation type="submission" date="2023-09" db="UniProtKB">
        <authorList>
            <consortium name="Ensembl"/>
        </authorList>
    </citation>
    <scope>IDENTIFICATION</scope>
</reference>
<comment type="similarity">
    <text evidence="1 5">Belongs to the G protein gamma family.</text>
</comment>
<evidence type="ECO:0000256" key="1">
    <source>
        <dbReference type="ARBA" id="ARBA00007431"/>
    </source>
</evidence>
<evidence type="ECO:0000256" key="4">
    <source>
        <dbReference type="ARBA" id="ARBA00023224"/>
    </source>
</evidence>
<evidence type="ECO:0000313" key="7">
    <source>
        <dbReference type="Ensembl" id="ENSPNYP00000030097.1"/>
    </source>
</evidence>
<dbReference type="GO" id="GO:0031681">
    <property type="term" value="F:G-protein beta-subunit binding"/>
    <property type="evidence" value="ECO:0007669"/>
    <property type="project" value="InterPro"/>
</dbReference>
<dbReference type="InterPro" id="IPR015898">
    <property type="entry name" value="G-protein_gamma-like_dom"/>
</dbReference>
<comment type="subunit">
    <text evidence="5">G proteins are composed of 3 units; alpha, beta and gamma.</text>
</comment>
<name>A0A3B4H330_9CICH</name>
<sequence>MDGRMPTSKLDVNDLFCLIEASIERIKVSKASSELMRYCGEQAKNDPLLMGNPASETLSRTRRLAQFCREIPELLLLMLNPMC</sequence>
<keyword evidence="3 5" id="KW-0472">Membrane</keyword>
<dbReference type="CDD" id="cd00068">
    <property type="entry name" value="GGL"/>
    <property type="match status" value="1"/>
</dbReference>
<organism evidence="7">
    <name type="scientific">Pundamilia nyererei</name>
    <dbReference type="NCBI Taxonomy" id="303518"/>
    <lineage>
        <taxon>Eukaryota</taxon>
        <taxon>Metazoa</taxon>
        <taxon>Chordata</taxon>
        <taxon>Craniata</taxon>
        <taxon>Vertebrata</taxon>
        <taxon>Euteleostomi</taxon>
        <taxon>Actinopterygii</taxon>
        <taxon>Neopterygii</taxon>
        <taxon>Teleostei</taxon>
        <taxon>Neoteleostei</taxon>
        <taxon>Acanthomorphata</taxon>
        <taxon>Ovalentaria</taxon>
        <taxon>Cichlomorphae</taxon>
        <taxon>Cichliformes</taxon>
        <taxon>Cichlidae</taxon>
        <taxon>African cichlids</taxon>
        <taxon>Pseudocrenilabrinae</taxon>
        <taxon>Haplochromini</taxon>
        <taxon>Pundamilia</taxon>
    </lineage>
</organism>
<evidence type="ECO:0000256" key="3">
    <source>
        <dbReference type="ARBA" id="ARBA00023136"/>
    </source>
</evidence>